<evidence type="ECO:0000256" key="1">
    <source>
        <dbReference type="SAM" id="Phobius"/>
    </source>
</evidence>
<feature type="transmembrane region" description="Helical" evidence="1">
    <location>
        <begin position="9"/>
        <end position="27"/>
    </location>
</feature>
<dbReference type="InterPro" id="IPR000326">
    <property type="entry name" value="PAP2/HPO"/>
</dbReference>
<keyword evidence="1" id="KW-0812">Transmembrane</keyword>
<keyword evidence="1" id="KW-0472">Membrane</keyword>
<feature type="transmembrane region" description="Helical" evidence="1">
    <location>
        <begin position="47"/>
        <end position="63"/>
    </location>
</feature>
<feature type="transmembrane region" description="Helical" evidence="1">
    <location>
        <begin position="98"/>
        <end position="124"/>
    </location>
</feature>
<dbReference type="SMART" id="SM00014">
    <property type="entry name" value="acidPPc"/>
    <property type="match status" value="1"/>
</dbReference>
<comment type="caution">
    <text evidence="3">The sequence shown here is derived from an EMBL/GenBank/DDBJ whole genome shotgun (WGS) entry which is preliminary data.</text>
</comment>
<dbReference type="GO" id="GO:0016020">
    <property type="term" value="C:membrane"/>
    <property type="evidence" value="ECO:0007669"/>
    <property type="project" value="UniProtKB-SubCell"/>
</dbReference>
<feature type="transmembrane region" description="Helical" evidence="1">
    <location>
        <begin position="190"/>
        <end position="206"/>
    </location>
</feature>
<gene>
    <name evidence="3" type="ORF">ciss_03580</name>
</gene>
<evidence type="ECO:0000313" key="4">
    <source>
        <dbReference type="Proteomes" id="UP000187338"/>
    </source>
</evidence>
<dbReference type="InterPro" id="IPR026841">
    <property type="entry name" value="Aur1/Ipt1"/>
</dbReference>
<dbReference type="SUPFAM" id="SSF48317">
    <property type="entry name" value="Acid phosphatase/Vanadium-dependent haloperoxidase"/>
    <property type="match status" value="1"/>
</dbReference>
<reference evidence="4" key="1">
    <citation type="submission" date="2016-12" db="EMBL/GenBank/DDBJ databases">
        <title>Draft Genome Sequences od Carboxydothermus pertinax and islandicus, Hydrogenogenic Carboxydotrophic Bacteria.</title>
        <authorList>
            <person name="Fukuyama Y."/>
            <person name="Ohmae K."/>
            <person name="Yoneda Y."/>
            <person name="Yoshida T."/>
            <person name="Sako Y."/>
        </authorList>
    </citation>
    <scope>NUCLEOTIDE SEQUENCE [LARGE SCALE GENOMIC DNA]</scope>
    <source>
        <strain evidence="4">SET</strain>
    </source>
</reference>
<dbReference type="CDD" id="cd03386">
    <property type="entry name" value="PAP2_Aur1_like"/>
    <property type="match status" value="1"/>
</dbReference>
<dbReference type="Pfam" id="PF14378">
    <property type="entry name" value="PAP2_3"/>
    <property type="match status" value="1"/>
</dbReference>
<dbReference type="EMBL" id="BDJL01000007">
    <property type="protein sequence ID" value="GAV24425.1"/>
    <property type="molecule type" value="Genomic_DNA"/>
</dbReference>
<dbReference type="Proteomes" id="UP000187338">
    <property type="component" value="Unassembled WGS sequence"/>
</dbReference>
<dbReference type="STRING" id="661089.ciss_03580"/>
<dbReference type="InterPro" id="IPR036938">
    <property type="entry name" value="PAP2/HPO_sf"/>
</dbReference>
<feature type="domain" description="Phosphatidic acid phosphatase type 2/haloperoxidase" evidence="2">
    <location>
        <begin position="146"/>
        <end position="254"/>
    </location>
</feature>
<proteinExistence type="predicted"/>
<organism evidence="3 4">
    <name type="scientific">Carboxydothermus islandicus</name>
    <dbReference type="NCBI Taxonomy" id="661089"/>
    <lineage>
        <taxon>Bacteria</taxon>
        <taxon>Bacillati</taxon>
        <taxon>Bacillota</taxon>
        <taxon>Clostridia</taxon>
        <taxon>Thermoanaerobacterales</taxon>
        <taxon>Thermoanaerobacteraceae</taxon>
        <taxon>Carboxydothermus</taxon>
    </lineage>
</organism>
<dbReference type="RefSeq" id="WP_075864629.1">
    <property type="nucleotide sequence ID" value="NZ_BDJL01000007.1"/>
</dbReference>
<feature type="transmembrane region" description="Helical" evidence="1">
    <location>
        <begin position="270"/>
        <end position="288"/>
    </location>
</feature>
<feature type="transmembrane region" description="Helical" evidence="1">
    <location>
        <begin position="239"/>
        <end position="258"/>
    </location>
</feature>
<name>A0A1L8CZR1_9THEO</name>
<sequence length="333" mass="38672">MFGSYFGKIILSFFSFFFLTVILHGGFRGYLKSLFVSLKRLLTTREYLLYFLGILLLLLLDVLELKGESGFPSSYLYSYFIAKIEAPLIIKLQSFQPAWLVFLLSYVYVFLFPVLFVAILYYGLIKDNKTIIAGLFYIYLINYLVAMPFYVNLPVYEAWSIHPGIKLLIEKYYPQFNVEYRSFSGINNNFPSLHTALSVSFFYLAFKLRDKRLTGVLGVSTGLIVISTIYLGIHWIIDIIAGIFLGVGVVYFYTYQIEEREIMVNFYKKLAFAFLAIVFFLGGLINGAPHAEKYYAYLKQQVSYMELQEKAATKLKSLYDVFKNEFKEFTDRL</sequence>
<keyword evidence="1" id="KW-1133">Transmembrane helix</keyword>
<feature type="transmembrane region" description="Helical" evidence="1">
    <location>
        <begin position="213"/>
        <end position="233"/>
    </location>
</feature>
<protein>
    <submittedName>
        <fullName evidence="3">Inositol phosphorylceramide synthase</fullName>
    </submittedName>
</protein>
<dbReference type="Gene3D" id="1.20.144.10">
    <property type="entry name" value="Phosphatidic acid phosphatase type 2/haloperoxidase"/>
    <property type="match status" value="1"/>
</dbReference>
<evidence type="ECO:0000313" key="3">
    <source>
        <dbReference type="EMBL" id="GAV24425.1"/>
    </source>
</evidence>
<evidence type="ECO:0000259" key="2">
    <source>
        <dbReference type="SMART" id="SM00014"/>
    </source>
</evidence>
<accession>A0A1L8CZR1</accession>
<dbReference type="AlphaFoldDB" id="A0A1L8CZR1"/>
<feature type="transmembrane region" description="Helical" evidence="1">
    <location>
        <begin position="131"/>
        <end position="151"/>
    </location>
</feature>
<keyword evidence="4" id="KW-1185">Reference proteome</keyword>